<evidence type="ECO:0000313" key="3">
    <source>
        <dbReference type="EMBL" id="KAL2742198.1"/>
    </source>
</evidence>
<sequence>MPGHLVACGDLSEPTKLGYKKIFIFKERIIEIVKISHFHFLSVLDKFPEDCLDAHNRYRAIHGSEPLQIEPKLVWKETKFMGFGMVTSPTGQIYIVCNYDPPGNVEEKFAENVLPPKEEEEESLAY</sequence>
<dbReference type="EMBL" id="JAYRBN010000058">
    <property type="protein sequence ID" value="KAL2742198.1"/>
    <property type="molecule type" value="Genomic_DNA"/>
</dbReference>
<evidence type="ECO:0000256" key="1">
    <source>
        <dbReference type="ARBA" id="ARBA00004613"/>
    </source>
</evidence>
<gene>
    <name evidence="3" type="ORF">V1477_009827</name>
</gene>
<evidence type="ECO:0000256" key="2">
    <source>
        <dbReference type="ARBA" id="ARBA00022525"/>
    </source>
</evidence>
<name>A0ABD2CAW0_VESMC</name>
<dbReference type="Proteomes" id="UP001607303">
    <property type="component" value="Unassembled WGS sequence"/>
</dbReference>
<protein>
    <submittedName>
        <fullName evidence="3">101 kDa malaria antigen-like isoform X2</fullName>
    </submittedName>
</protein>
<dbReference type="InterPro" id="IPR035940">
    <property type="entry name" value="CAP_sf"/>
</dbReference>
<comment type="caution">
    <text evidence="3">The sequence shown here is derived from an EMBL/GenBank/DDBJ whole genome shotgun (WGS) entry which is preliminary data.</text>
</comment>
<keyword evidence="4" id="KW-1185">Reference proteome</keyword>
<dbReference type="AlphaFoldDB" id="A0ABD2CAW0"/>
<reference evidence="3 4" key="1">
    <citation type="journal article" date="2024" name="Ann. Entomol. Soc. Am.">
        <title>Genomic analyses of the southern and eastern yellowjacket wasps (Hymenoptera: Vespidae) reveal evolutionary signatures of social life.</title>
        <authorList>
            <person name="Catto M.A."/>
            <person name="Caine P.B."/>
            <person name="Orr S.E."/>
            <person name="Hunt B.G."/>
            <person name="Goodisman M.A.D."/>
        </authorList>
    </citation>
    <scope>NUCLEOTIDE SEQUENCE [LARGE SCALE GENOMIC DNA]</scope>
    <source>
        <strain evidence="3">232</strain>
        <tissue evidence="3">Head and thorax</tissue>
    </source>
</reference>
<organism evidence="3 4">
    <name type="scientific">Vespula maculifrons</name>
    <name type="common">Eastern yellow jacket</name>
    <name type="synonym">Wasp</name>
    <dbReference type="NCBI Taxonomy" id="7453"/>
    <lineage>
        <taxon>Eukaryota</taxon>
        <taxon>Metazoa</taxon>
        <taxon>Ecdysozoa</taxon>
        <taxon>Arthropoda</taxon>
        <taxon>Hexapoda</taxon>
        <taxon>Insecta</taxon>
        <taxon>Pterygota</taxon>
        <taxon>Neoptera</taxon>
        <taxon>Endopterygota</taxon>
        <taxon>Hymenoptera</taxon>
        <taxon>Apocrita</taxon>
        <taxon>Aculeata</taxon>
        <taxon>Vespoidea</taxon>
        <taxon>Vespidae</taxon>
        <taxon>Vespinae</taxon>
        <taxon>Vespula</taxon>
    </lineage>
</organism>
<evidence type="ECO:0000313" key="4">
    <source>
        <dbReference type="Proteomes" id="UP001607303"/>
    </source>
</evidence>
<dbReference type="Gene3D" id="3.40.33.10">
    <property type="entry name" value="CAP"/>
    <property type="match status" value="1"/>
</dbReference>
<dbReference type="InterPro" id="IPR018244">
    <property type="entry name" value="Allrgn_V5/Tpx1_CS"/>
</dbReference>
<dbReference type="SUPFAM" id="SSF55797">
    <property type="entry name" value="PR-1-like"/>
    <property type="match status" value="1"/>
</dbReference>
<keyword evidence="2" id="KW-0964">Secreted</keyword>
<accession>A0ABD2CAW0</accession>
<dbReference type="PROSITE" id="PS01010">
    <property type="entry name" value="CRISP_2"/>
    <property type="match status" value="1"/>
</dbReference>
<proteinExistence type="predicted"/>
<comment type="subcellular location">
    <subcellularLocation>
        <location evidence="1">Secreted</location>
    </subcellularLocation>
</comment>